<evidence type="ECO:0000256" key="1">
    <source>
        <dbReference type="SAM" id="SignalP"/>
    </source>
</evidence>
<sequence>MSWISLSLLLALAFVRPGACGMVNRTIDDQNGDQVTGKVPIYTPAGGWTQGSHCNGCGINISIGVDPGELFDGTWHDTTVHPNGPPHAITMNFTGSAVYVFNMIANHVAHVSTATHLIFSIDGQRVGTYDHIPDNTSAFYYHVPVYTNSSLPYGEHDLQIVADGSQLSLVLFDYVVCVVKDRSYVVQPHLHIFFNLPAPYNWHLDTFKFFNIIVPFNKHLGTFCTIPIP</sequence>
<evidence type="ECO:0000313" key="3">
    <source>
        <dbReference type="Proteomes" id="UP000230002"/>
    </source>
</evidence>
<organism evidence="2 3">
    <name type="scientific">Ganoderma sinense ZZ0214-1</name>
    <dbReference type="NCBI Taxonomy" id="1077348"/>
    <lineage>
        <taxon>Eukaryota</taxon>
        <taxon>Fungi</taxon>
        <taxon>Dikarya</taxon>
        <taxon>Basidiomycota</taxon>
        <taxon>Agaricomycotina</taxon>
        <taxon>Agaricomycetes</taxon>
        <taxon>Polyporales</taxon>
        <taxon>Polyporaceae</taxon>
        <taxon>Ganoderma</taxon>
    </lineage>
</organism>
<name>A0A2G8SBX7_9APHY</name>
<accession>A0A2G8SBX7</accession>
<reference evidence="2 3" key="1">
    <citation type="journal article" date="2015" name="Sci. Rep.">
        <title>Chromosome-level genome map provides insights into diverse defense mechanisms in the medicinal fungus Ganoderma sinense.</title>
        <authorList>
            <person name="Zhu Y."/>
            <person name="Xu J."/>
            <person name="Sun C."/>
            <person name="Zhou S."/>
            <person name="Xu H."/>
            <person name="Nelson D.R."/>
            <person name="Qian J."/>
            <person name="Song J."/>
            <person name="Luo H."/>
            <person name="Xiang L."/>
            <person name="Li Y."/>
            <person name="Xu Z."/>
            <person name="Ji A."/>
            <person name="Wang L."/>
            <person name="Lu S."/>
            <person name="Hayward A."/>
            <person name="Sun W."/>
            <person name="Li X."/>
            <person name="Schwartz D.C."/>
            <person name="Wang Y."/>
            <person name="Chen S."/>
        </authorList>
    </citation>
    <scope>NUCLEOTIDE SEQUENCE [LARGE SCALE GENOMIC DNA]</scope>
    <source>
        <strain evidence="2 3">ZZ0214-1</strain>
    </source>
</reference>
<dbReference type="AlphaFoldDB" id="A0A2G8SBX7"/>
<dbReference type="EMBL" id="AYKW01000012">
    <property type="protein sequence ID" value="PIL31267.1"/>
    <property type="molecule type" value="Genomic_DNA"/>
</dbReference>
<dbReference type="OrthoDB" id="3268736at2759"/>
<dbReference type="STRING" id="1077348.A0A2G8SBX7"/>
<feature type="chain" id="PRO_5013829485" description="Chitin-binding type-4 domain-containing protein" evidence="1">
    <location>
        <begin position="22"/>
        <end position="229"/>
    </location>
</feature>
<keyword evidence="1" id="KW-0732">Signal</keyword>
<evidence type="ECO:0000313" key="2">
    <source>
        <dbReference type="EMBL" id="PIL31267.1"/>
    </source>
</evidence>
<feature type="signal peptide" evidence="1">
    <location>
        <begin position="1"/>
        <end position="21"/>
    </location>
</feature>
<proteinExistence type="predicted"/>
<dbReference type="Proteomes" id="UP000230002">
    <property type="component" value="Unassembled WGS sequence"/>
</dbReference>
<gene>
    <name evidence="2" type="ORF">GSI_05965</name>
</gene>
<protein>
    <recommendedName>
        <fullName evidence="4">Chitin-binding type-4 domain-containing protein</fullName>
    </recommendedName>
</protein>
<comment type="caution">
    <text evidence="2">The sequence shown here is derived from an EMBL/GenBank/DDBJ whole genome shotgun (WGS) entry which is preliminary data.</text>
</comment>
<keyword evidence="3" id="KW-1185">Reference proteome</keyword>
<evidence type="ECO:0008006" key="4">
    <source>
        <dbReference type="Google" id="ProtNLM"/>
    </source>
</evidence>
<dbReference type="Gene3D" id="2.60.120.260">
    <property type="entry name" value="Galactose-binding domain-like"/>
    <property type="match status" value="1"/>
</dbReference>